<evidence type="ECO:0000256" key="5">
    <source>
        <dbReference type="ARBA" id="ARBA00022989"/>
    </source>
</evidence>
<comment type="caution">
    <text evidence="7">The sequence shown here is derived from an EMBL/GenBank/DDBJ whole genome shotgun (WGS) entry which is preliminary data.</text>
</comment>
<keyword evidence="8" id="KW-1185">Reference proteome</keyword>
<reference evidence="7" key="1">
    <citation type="submission" date="2024-05" db="EMBL/GenBank/DDBJ databases">
        <title>30 novel species of actinomycetes from the DSMZ collection.</title>
        <authorList>
            <person name="Nouioui I."/>
        </authorList>
    </citation>
    <scope>NUCLEOTIDE SEQUENCE</scope>
    <source>
        <strain evidence="7">DSM 41529</strain>
    </source>
</reference>
<evidence type="ECO:0000256" key="2">
    <source>
        <dbReference type="ARBA" id="ARBA00007531"/>
    </source>
</evidence>
<dbReference type="RefSeq" id="WP_311729924.1">
    <property type="nucleotide sequence ID" value="NZ_JAVRFD010000033.1"/>
</dbReference>
<dbReference type="EMBL" id="JAVRFD010000033">
    <property type="protein sequence ID" value="MDT0549360.1"/>
    <property type="molecule type" value="Genomic_DNA"/>
</dbReference>
<comment type="subcellular location">
    <subcellularLocation>
        <location evidence="1">Cell membrane</location>
    </subcellularLocation>
</comment>
<comment type="similarity">
    <text evidence="2">Belongs to the MmpS family.</text>
</comment>
<dbReference type="InterPro" id="IPR008693">
    <property type="entry name" value="MmpS"/>
</dbReference>
<evidence type="ECO:0000313" key="8">
    <source>
        <dbReference type="Proteomes" id="UP001180754"/>
    </source>
</evidence>
<accession>A0ABU2XUZ8</accession>
<evidence type="ECO:0000313" key="7">
    <source>
        <dbReference type="EMBL" id="MDT0549360.1"/>
    </source>
</evidence>
<evidence type="ECO:0000256" key="6">
    <source>
        <dbReference type="ARBA" id="ARBA00023136"/>
    </source>
</evidence>
<name>A0ABU2XUZ8_9ACTN</name>
<evidence type="ECO:0000256" key="1">
    <source>
        <dbReference type="ARBA" id="ARBA00004236"/>
    </source>
</evidence>
<dbReference type="InterPro" id="IPR038468">
    <property type="entry name" value="MmpS_C"/>
</dbReference>
<keyword evidence="5" id="KW-1133">Transmembrane helix</keyword>
<dbReference type="Pfam" id="PF05423">
    <property type="entry name" value="Mycobact_memb"/>
    <property type="match status" value="1"/>
</dbReference>
<evidence type="ECO:0000256" key="4">
    <source>
        <dbReference type="ARBA" id="ARBA00022692"/>
    </source>
</evidence>
<dbReference type="Proteomes" id="UP001180754">
    <property type="component" value="Unassembled WGS sequence"/>
</dbReference>
<sequence>MTSAKTRPLGKVLLAVGALSLTAVIAWSVSGESWDVKLEVVGAGSGNVSYSFSGDNEGESENDQELPWSKAQNVGFGFNDVTVTDAEPGTACRIYVDGKLKDEQRTPNAEGKISCFVNLQD</sequence>
<evidence type="ECO:0000256" key="3">
    <source>
        <dbReference type="ARBA" id="ARBA00022475"/>
    </source>
</evidence>
<gene>
    <name evidence="7" type="ORF">RND15_42840</name>
</gene>
<keyword evidence="3" id="KW-1003">Cell membrane</keyword>
<proteinExistence type="inferred from homology"/>
<organism evidence="7 8">
    <name type="scientific">Streptomyces lonegramiae</name>
    <dbReference type="NCBI Taxonomy" id="3075524"/>
    <lineage>
        <taxon>Bacteria</taxon>
        <taxon>Bacillati</taxon>
        <taxon>Actinomycetota</taxon>
        <taxon>Actinomycetes</taxon>
        <taxon>Kitasatosporales</taxon>
        <taxon>Streptomycetaceae</taxon>
        <taxon>Streptomyces</taxon>
    </lineage>
</organism>
<dbReference type="Gene3D" id="2.60.40.2880">
    <property type="entry name" value="MmpS1-5, C-terminal soluble domain"/>
    <property type="match status" value="1"/>
</dbReference>
<protein>
    <submittedName>
        <fullName evidence="7">MmpS family transport accessory protein</fullName>
    </submittedName>
</protein>
<keyword evidence="4" id="KW-0812">Transmembrane</keyword>
<keyword evidence="6" id="KW-0472">Membrane</keyword>